<name>A0ABQ5NVG7_9ACTN</name>
<keyword evidence="2" id="KW-0472">Membrane</keyword>
<gene>
    <name evidence="3" type="ORF">SYYSPA8_08655</name>
</gene>
<organism evidence="3 4">
    <name type="scientific">Streptomyces yaizuensis</name>
    <dbReference type="NCBI Taxonomy" id="2989713"/>
    <lineage>
        <taxon>Bacteria</taxon>
        <taxon>Bacillati</taxon>
        <taxon>Actinomycetota</taxon>
        <taxon>Actinomycetes</taxon>
        <taxon>Kitasatosporales</taxon>
        <taxon>Streptomycetaceae</taxon>
        <taxon>Streptomyces</taxon>
    </lineage>
</organism>
<sequence>MTDDPTEQKSTAPREKGRLRARITAALRWWPVPVCAFAGAAAGAAYGVAVPPQYAATSYVVAVPTKDAPPGAALGFAQAYGRIATGDSTLAYARVAAGLPAKVLRTRVRAETSPDSPMIAITGTSRRPAEAADIANAVADAVFVSGNQVAKSTGVQLVGFSQAIPPREPASAGPRLAAAVGGAAGGLIGGLVLLVRPRRRARPASVSVPAPAGAGDAVEREMA</sequence>
<feature type="region of interest" description="Disordered" evidence="1">
    <location>
        <begin position="204"/>
        <end position="223"/>
    </location>
</feature>
<feature type="transmembrane region" description="Helical" evidence="2">
    <location>
        <begin position="176"/>
        <end position="195"/>
    </location>
</feature>
<keyword evidence="2" id="KW-1133">Transmembrane helix</keyword>
<dbReference type="EMBL" id="BSBI01000003">
    <property type="protein sequence ID" value="GLF94350.1"/>
    <property type="molecule type" value="Genomic_DNA"/>
</dbReference>
<evidence type="ECO:0000313" key="4">
    <source>
        <dbReference type="Proteomes" id="UP001291653"/>
    </source>
</evidence>
<accession>A0ABQ5NVG7</accession>
<evidence type="ECO:0000313" key="3">
    <source>
        <dbReference type="EMBL" id="GLF94350.1"/>
    </source>
</evidence>
<keyword evidence="2" id="KW-0812">Transmembrane</keyword>
<reference evidence="3 4" key="1">
    <citation type="submission" date="2022-10" db="EMBL/GenBank/DDBJ databases">
        <title>Draft genome sequence of Streptomyces sp. YSPA8.</title>
        <authorList>
            <person name="Moriuchi R."/>
            <person name="Dohra H."/>
            <person name="Yamamura H."/>
            <person name="Kodani S."/>
        </authorList>
    </citation>
    <scope>NUCLEOTIDE SEQUENCE [LARGE SCALE GENOMIC DNA]</scope>
    <source>
        <strain evidence="3 4">YSPA8</strain>
    </source>
</reference>
<proteinExistence type="predicted"/>
<keyword evidence="4" id="KW-1185">Reference proteome</keyword>
<dbReference type="RefSeq" id="WP_323446447.1">
    <property type="nucleotide sequence ID" value="NZ_BSBI01000003.1"/>
</dbReference>
<dbReference type="Proteomes" id="UP001291653">
    <property type="component" value="Unassembled WGS sequence"/>
</dbReference>
<evidence type="ECO:0000256" key="1">
    <source>
        <dbReference type="SAM" id="MobiDB-lite"/>
    </source>
</evidence>
<comment type="caution">
    <text evidence="3">The sequence shown here is derived from an EMBL/GenBank/DDBJ whole genome shotgun (WGS) entry which is preliminary data.</text>
</comment>
<feature type="compositionally biased region" description="Low complexity" evidence="1">
    <location>
        <begin position="204"/>
        <end position="215"/>
    </location>
</feature>
<protein>
    <submittedName>
        <fullName evidence="3">Lipopolysaccharide biosynthesis protein</fullName>
    </submittedName>
</protein>
<evidence type="ECO:0000256" key="2">
    <source>
        <dbReference type="SAM" id="Phobius"/>
    </source>
</evidence>